<dbReference type="InterPro" id="IPR003594">
    <property type="entry name" value="HATPase_dom"/>
</dbReference>
<keyword evidence="6" id="KW-0902">Two-component regulatory system</keyword>
<dbReference type="AlphaFoldDB" id="A0A4R0X7S3"/>
<accession>A0A4R0X7S3</accession>
<evidence type="ECO:0000256" key="1">
    <source>
        <dbReference type="ARBA" id="ARBA00022553"/>
    </source>
</evidence>
<keyword evidence="10" id="KW-1185">Reference proteome</keyword>
<dbReference type="Gene3D" id="3.30.565.10">
    <property type="entry name" value="Histidine kinase-like ATPase, C-terminal domain"/>
    <property type="match status" value="1"/>
</dbReference>
<dbReference type="InterPro" id="IPR005467">
    <property type="entry name" value="His_kinase_dom"/>
</dbReference>
<gene>
    <name evidence="9" type="ORF">BZM27_37370</name>
</gene>
<dbReference type="GO" id="GO:0000160">
    <property type="term" value="P:phosphorelay signal transduction system"/>
    <property type="evidence" value="ECO:0007669"/>
    <property type="project" value="UniProtKB-KW"/>
</dbReference>
<proteinExistence type="predicted"/>
<reference evidence="9 10" key="1">
    <citation type="submission" date="2017-02" db="EMBL/GenBank/DDBJ databases">
        <title>Paraburkholderia sophoroidis sp. nov. and Paraburkholderia steynii sp. nov. rhizobial symbionts of the fynbos legume Hypocalyptus sophoroides.</title>
        <authorList>
            <person name="Steenkamp E.T."/>
            <person name="Beukes C.W."/>
            <person name="Van Zyl E."/>
            <person name="Avontuur J."/>
            <person name="Chan W.Y."/>
            <person name="Hassen A."/>
            <person name="Palmer M."/>
            <person name="Mthombeni L."/>
            <person name="Phalane F."/>
            <person name="Sereme K."/>
            <person name="Venter S.N."/>
        </authorList>
    </citation>
    <scope>NUCLEOTIDE SEQUENCE [LARGE SCALE GENOMIC DNA]</scope>
    <source>
        <strain evidence="9 10">HC1.1ba</strain>
    </source>
</reference>
<evidence type="ECO:0000256" key="7">
    <source>
        <dbReference type="SAM" id="MobiDB-lite"/>
    </source>
</evidence>
<evidence type="ECO:0000259" key="8">
    <source>
        <dbReference type="PROSITE" id="PS50109"/>
    </source>
</evidence>
<evidence type="ECO:0000256" key="2">
    <source>
        <dbReference type="ARBA" id="ARBA00022679"/>
    </source>
</evidence>
<name>A0A4R0X7S3_9BURK</name>
<feature type="region of interest" description="Disordered" evidence="7">
    <location>
        <begin position="122"/>
        <end position="162"/>
    </location>
</feature>
<evidence type="ECO:0000256" key="5">
    <source>
        <dbReference type="ARBA" id="ARBA00022840"/>
    </source>
</evidence>
<dbReference type="EMBL" id="MWML01000208">
    <property type="protein sequence ID" value="TCG04932.1"/>
    <property type="molecule type" value="Genomic_DNA"/>
</dbReference>
<dbReference type="PANTHER" id="PTHR43065">
    <property type="entry name" value="SENSOR HISTIDINE KINASE"/>
    <property type="match status" value="1"/>
</dbReference>
<dbReference type="PANTHER" id="PTHR43065:SF10">
    <property type="entry name" value="PEROXIDE STRESS-ACTIVATED HISTIDINE KINASE MAK3"/>
    <property type="match status" value="1"/>
</dbReference>
<dbReference type="InterPro" id="IPR036890">
    <property type="entry name" value="HATPase_C_sf"/>
</dbReference>
<dbReference type="GO" id="GO:0005524">
    <property type="term" value="F:ATP binding"/>
    <property type="evidence" value="ECO:0007669"/>
    <property type="project" value="UniProtKB-KW"/>
</dbReference>
<dbReference type="SUPFAM" id="SSF55874">
    <property type="entry name" value="ATPase domain of HSP90 chaperone/DNA topoisomerase II/histidine kinase"/>
    <property type="match status" value="1"/>
</dbReference>
<comment type="caution">
    <text evidence="9">The sequence shown here is derived from an EMBL/GenBank/DDBJ whole genome shotgun (WGS) entry which is preliminary data.</text>
</comment>
<evidence type="ECO:0000256" key="3">
    <source>
        <dbReference type="ARBA" id="ARBA00022741"/>
    </source>
</evidence>
<dbReference type="PROSITE" id="PS50109">
    <property type="entry name" value="HIS_KIN"/>
    <property type="match status" value="1"/>
</dbReference>
<dbReference type="Pfam" id="PF02518">
    <property type="entry name" value="HATPase_c"/>
    <property type="match status" value="1"/>
</dbReference>
<evidence type="ECO:0000256" key="6">
    <source>
        <dbReference type="ARBA" id="ARBA00023012"/>
    </source>
</evidence>
<keyword evidence="5" id="KW-0067">ATP-binding</keyword>
<dbReference type="GO" id="GO:0016301">
    <property type="term" value="F:kinase activity"/>
    <property type="evidence" value="ECO:0007669"/>
    <property type="project" value="UniProtKB-KW"/>
</dbReference>
<evidence type="ECO:0000256" key="4">
    <source>
        <dbReference type="ARBA" id="ARBA00022777"/>
    </source>
</evidence>
<keyword evidence="3" id="KW-0547">Nucleotide-binding</keyword>
<keyword evidence="2" id="KW-0808">Transferase</keyword>
<feature type="compositionally biased region" description="Polar residues" evidence="7">
    <location>
        <begin position="130"/>
        <end position="143"/>
    </location>
</feature>
<feature type="domain" description="Histidine kinase" evidence="8">
    <location>
        <begin position="1"/>
        <end position="149"/>
    </location>
</feature>
<protein>
    <recommendedName>
        <fullName evidence="8">Histidine kinase domain-containing protein</fullName>
    </recommendedName>
</protein>
<organism evidence="9 10">
    <name type="scientific">Paraburkholderia steynii</name>
    <dbReference type="NCBI Taxonomy" id="1245441"/>
    <lineage>
        <taxon>Bacteria</taxon>
        <taxon>Pseudomonadati</taxon>
        <taxon>Pseudomonadota</taxon>
        <taxon>Betaproteobacteria</taxon>
        <taxon>Burkholderiales</taxon>
        <taxon>Burkholderiaceae</taxon>
        <taxon>Paraburkholderia</taxon>
    </lineage>
</organism>
<sequence>MRQALHRIVNDGSRAGDVIGRIRQLIRKAPPRKETVDLNKAIREVIELTRGETVKHGASVQTQLADGLPFNEGDRVGLQQVLLNLIINAIEAMSDVSDGAREVLISTGNADADRVLVTVRDSGPGLAPDSTPSMFSPRSTQRSPPAWEGAVDLPFDRRGPRRPIVGERERASRRDLSIHGARPPRCSIVIAVLHSGINLPVRGGSRPSHQNPSRIARCIQFGCDQQRDT</sequence>
<evidence type="ECO:0000313" key="9">
    <source>
        <dbReference type="EMBL" id="TCG04932.1"/>
    </source>
</evidence>
<dbReference type="Proteomes" id="UP000294200">
    <property type="component" value="Unassembled WGS sequence"/>
</dbReference>
<evidence type="ECO:0000313" key="10">
    <source>
        <dbReference type="Proteomes" id="UP000294200"/>
    </source>
</evidence>
<keyword evidence="4" id="KW-0418">Kinase</keyword>
<keyword evidence="1" id="KW-0597">Phosphoprotein</keyword>